<reference evidence="1 2" key="1">
    <citation type="submission" date="2019-10" db="EMBL/GenBank/DDBJ databases">
        <title>Extracellular Electron Transfer in a Candidatus Methanoperedens spp. Enrichment Culture.</title>
        <authorList>
            <person name="Berger S."/>
            <person name="Rangel Shaw D."/>
            <person name="Berben T."/>
            <person name="In 'T Zandt M."/>
            <person name="Frank J."/>
            <person name="Reimann J."/>
            <person name="Jetten M.S.M."/>
            <person name="Welte C.U."/>
        </authorList>
    </citation>
    <scope>NUCLEOTIDE SEQUENCE [LARGE SCALE GENOMIC DNA]</scope>
    <source>
        <strain evidence="1">SB12</strain>
    </source>
</reference>
<proteinExistence type="predicted"/>
<dbReference type="Proteomes" id="UP000460298">
    <property type="component" value="Unassembled WGS sequence"/>
</dbReference>
<gene>
    <name evidence="1" type="ORF">F9K24_09930</name>
</gene>
<name>A0A833H1Q1_9LEPT</name>
<comment type="caution">
    <text evidence="1">The sequence shown here is derived from an EMBL/GenBank/DDBJ whole genome shotgun (WGS) entry which is preliminary data.</text>
</comment>
<sequence>MTYLRQIYRFASAKAIQRVTSDLKKPATGQDWELEFADADRVSDFLDYYDSAQLNNDERYALMELIVASFDELLASGKRNSEWQARIVEHQTNRFNLFNDLVQYWAGAAVCKRRARRSPRCMGKNGTWIR</sequence>
<evidence type="ECO:0000313" key="2">
    <source>
        <dbReference type="Proteomes" id="UP000460298"/>
    </source>
</evidence>
<evidence type="ECO:0000313" key="1">
    <source>
        <dbReference type="EMBL" id="KAB2932689.1"/>
    </source>
</evidence>
<protein>
    <submittedName>
        <fullName evidence="1">Uncharacterized protein</fullName>
    </submittedName>
</protein>
<accession>A0A833H1Q1</accession>
<organism evidence="1 2">
    <name type="scientific">Leptonema illini</name>
    <dbReference type="NCBI Taxonomy" id="183"/>
    <lineage>
        <taxon>Bacteria</taxon>
        <taxon>Pseudomonadati</taxon>
        <taxon>Spirochaetota</taxon>
        <taxon>Spirochaetia</taxon>
        <taxon>Leptospirales</taxon>
        <taxon>Leptospiraceae</taxon>
        <taxon>Leptonema</taxon>
    </lineage>
</organism>
<dbReference type="EMBL" id="WBUI01000008">
    <property type="protein sequence ID" value="KAB2932689.1"/>
    <property type="molecule type" value="Genomic_DNA"/>
</dbReference>
<dbReference type="AlphaFoldDB" id="A0A833H1Q1"/>